<keyword evidence="1" id="KW-0472">Membrane</keyword>
<keyword evidence="1" id="KW-0812">Transmembrane</keyword>
<organism evidence="3 4">
    <name type="scientific">Staphylococcus canis</name>
    <dbReference type="NCBI Taxonomy" id="2724942"/>
    <lineage>
        <taxon>Bacteria</taxon>
        <taxon>Bacillati</taxon>
        <taxon>Bacillota</taxon>
        <taxon>Bacilli</taxon>
        <taxon>Bacillales</taxon>
        <taxon>Staphylococcaceae</taxon>
        <taxon>Staphylococcus</taxon>
    </lineage>
</organism>
<dbReference type="EMBL" id="JABANU010000014">
    <property type="protein sequence ID" value="MBI5975287.1"/>
    <property type="molecule type" value="Genomic_DNA"/>
</dbReference>
<reference evidence="3 4" key="1">
    <citation type="submission" date="2020-04" db="EMBL/GenBank/DDBJ databases">
        <title>Staphylococcus species from domestic dog.</title>
        <authorList>
            <person name="Paterson G.K."/>
        </authorList>
    </citation>
    <scope>NUCLEOTIDE SEQUENCE [LARGE SCALE GENOMIC DNA]</scope>
    <source>
        <strain evidence="3 4">H16/1A</strain>
    </source>
</reference>
<dbReference type="Proteomes" id="UP000751852">
    <property type="component" value="Unassembled WGS sequence"/>
</dbReference>
<sequence length="126" mass="14882">MNKLDYKFGVSVLATPIISFVIWLCTGHTWVNFINVFFIVSIVLGIILFIALMIQEGIFDVTSFGFRKFRYQMMRKKTKSFYEDDEFFNPKTAKKSHYYVDSWLKFALYIQVVFILISICLAFIIK</sequence>
<accession>A0ABS0T967</accession>
<gene>
    <name evidence="3" type="ORF">HHH54_06685</name>
</gene>
<proteinExistence type="predicted"/>
<evidence type="ECO:0000256" key="1">
    <source>
        <dbReference type="SAM" id="Phobius"/>
    </source>
</evidence>
<feature type="transmembrane region" description="Helical" evidence="1">
    <location>
        <begin position="33"/>
        <end position="54"/>
    </location>
</feature>
<name>A0ABS0T967_9STAP</name>
<feature type="transmembrane region" description="Helical" evidence="1">
    <location>
        <begin position="6"/>
        <end position="26"/>
    </location>
</feature>
<feature type="transmembrane region" description="Helical" evidence="1">
    <location>
        <begin position="106"/>
        <end position="125"/>
    </location>
</feature>
<dbReference type="RefSeq" id="WP_198618067.1">
    <property type="nucleotide sequence ID" value="NZ_JABANU010000014.1"/>
</dbReference>
<dbReference type="Pfam" id="PF13038">
    <property type="entry name" value="DUF3899"/>
    <property type="match status" value="1"/>
</dbReference>
<keyword evidence="1" id="KW-1133">Transmembrane helix</keyword>
<evidence type="ECO:0000313" key="4">
    <source>
        <dbReference type="Proteomes" id="UP000751852"/>
    </source>
</evidence>
<keyword evidence="4" id="KW-1185">Reference proteome</keyword>
<evidence type="ECO:0000313" key="3">
    <source>
        <dbReference type="EMBL" id="MBI5975287.1"/>
    </source>
</evidence>
<evidence type="ECO:0000259" key="2">
    <source>
        <dbReference type="Pfam" id="PF13038"/>
    </source>
</evidence>
<comment type="caution">
    <text evidence="3">The sequence shown here is derived from an EMBL/GenBank/DDBJ whole genome shotgun (WGS) entry which is preliminary data.</text>
</comment>
<protein>
    <submittedName>
        <fullName evidence="3">DUF3899 domain-containing protein</fullName>
    </submittedName>
</protein>
<dbReference type="InterPro" id="IPR025007">
    <property type="entry name" value="DUF3899"/>
</dbReference>
<feature type="domain" description="DUF3899" evidence="2">
    <location>
        <begin position="34"/>
        <end position="122"/>
    </location>
</feature>